<organism evidence="3">
    <name type="scientific">Spathaspora passalidarum (strain NRRL Y-27907 / 11-Y1)</name>
    <dbReference type="NCBI Taxonomy" id="619300"/>
    <lineage>
        <taxon>Eukaryota</taxon>
        <taxon>Fungi</taxon>
        <taxon>Dikarya</taxon>
        <taxon>Ascomycota</taxon>
        <taxon>Saccharomycotina</taxon>
        <taxon>Pichiomycetes</taxon>
        <taxon>Debaryomycetaceae</taxon>
        <taxon>Spathaspora</taxon>
    </lineage>
</organism>
<evidence type="ECO:0000313" key="3">
    <source>
        <dbReference type="Proteomes" id="UP000000709"/>
    </source>
</evidence>
<dbReference type="AlphaFoldDB" id="G3ANT8"/>
<dbReference type="HOGENOM" id="CLU_2639671_0_0_1"/>
<gene>
    <name evidence="2" type="ORF">SPAPADRAFT_61126</name>
</gene>
<dbReference type="KEGG" id="spaa:SPAPADRAFT_61126"/>
<reference evidence="2 3" key="1">
    <citation type="journal article" date="2011" name="Proc. Natl. Acad. Sci. U.S.A.">
        <title>Comparative genomics of xylose-fermenting fungi for enhanced biofuel production.</title>
        <authorList>
            <person name="Wohlbach D.J."/>
            <person name="Kuo A."/>
            <person name="Sato T.K."/>
            <person name="Potts K.M."/>
            <person name="Salamov A.A."/>
            <person name="LaButti K.M."/>
            <person name="Sun H."/>
            <person name="Clum A."/>
            <person name="Pangilinan J.L."/>
            <person name="Lindquist E.A."/>
            <person name="Lucas S."/>
            <person name="Lapidus A."/>
            <person name="Jin M."/>
            <person name="Gunawan C."/>
            <person name="Balan V."/>
            <person name="Dale B.E."/>
            <person name="Jeffries T.W."/>
            <person name="Zinkel R."/>
            <person name="Barry K.W."/>
            <person name="Grigoriev I.V."/>
            <person name="Gasch A.P."/>
        </authorList>
    </citation>
    <scope>NUCLEOTIDE SEQUENCE [LARGE SCALE GENOMIC DNA]</scope>
    <source>
        <strain evidence="3">NRRL Y-27907 / 11-Y1</strain>
    </source>
</reference>
<dbReference type="InParanoid" id="G3ANT8"/>
<dbReference type="Proteomes" id="UP000000709">
    <property type="component" value="Unassembled WGS sequence"/>
</dbReference>
<name>G3ANT8_SPAPN</name>
<accession>G3ANT8</accession>
<proteinExistence type="predicted"/>
<protein>
    <submittedName>
        <fullName evidence="2">Uncharacterized protein</fullName>
    </submittedName>
</protein>
<feature type="transmembrane region" description="Helical" evidence="1">
    <location>
        <begin position="7"/>
        <end position="29"/>
    </location>
</feature>
<keyword evidence="1" id="KW-1133">Transmembrane helix</keyword>
<evidence type="ECO:0000256" key="1">
    <source>
        <dbReference type="SAM" id="Phobius"/>
    </source>
</evidence>
<dbReference type="GeneID" id="18873727"/>
<keyword evidence="3" id="KW-1185">Reference proteome</keyword>
<evidence type="ECO:0000313" key="2">
    <source>
        <dbReference type="EMBL" id="EGW32023.1"/>
    </source>
</evidence>
<keyword evidence="1" id="KW-0472">Membrane</keyword>
<dbReference type="RefSeq" id="XP_007375299.1">
    <property type="nucleotide sequence ID" value="XM_007375237.1"/>
</dbReference>
<keyword evidence="1" id="KW-0812">Transmembrane</keyword>
<feature type="transmembrane region" description="Helical" evidence="1">
    <location>
        <begin position="41"/>
        <end position="59"/>
    </location>
</feature>
<dbReference type="EMBL" id="GL996502">
    <property type="protein sequence ID" value="EGW32023.1"/>
    <property type="molecule type" value="Genomic_DNA"/>
</dbReference>
<sequence length="77" mass="8775">MEVIVIILIRVGVIAVDILIQDTIIYKVLNQDITHLNQVLIYIQQFILPTVLSAIILLLNSNMGMMDSLNQKKRRSV</sequence>